<dbReference type="Pfam" id="PF15786">
    <property type="entry name" value="PET117"/>
    <property type="match status" value="1"/>
</dbReference>
<keyword evidence="5" id="KW-1133">Transmembrane helix</keyword>
<dbReference type="AlphaFoldDB" id="A0A6G1H686"/>
<dbReference type="GO" id="GO:0033617">
    <property type="term" value="P:mitochondrial respiratory chain complex IV assembly"/>
    <property type="evidence" value="ECO:0007669"/>
    <property type="project" value="TreeGrafter"/>
</dbReference>
<reference evidence="6" key="1">
    <citation type="journal article" date="2020" name="Stud. Mycol.">
        <title>101 Dothideomycetes genomes: a test case for predicting lifestyles and emergence of pathogens.</title>
        <authorList>
            <person name="Haridas S."/>
            <person name="Albert R."/>
            <person name="Binder M."/>
            <person name="Bloem J."/>
            <person name="Labutti K."/>
            <person name="Salamov A."/>
            <person name="Andreopoulos B."/>
            <person name="Baker S."/>
            <person name="Barry K."/>
            <person name="Bills G."/>
            <person name="Bluhm B."/>
            <person name="Cannon C."/>
            <person name="Castanera R."/>
            <person name="Culley D."/>
            <person name="Daum C."/>
            <person name="Ezra D."/>
            <person name="Gonzalez J."/>
            <person name="Henrissat B."/>
            <person name="Kuo A."/>
            <person name="Liang C."/>
            <person name="Lipzen A."/>
            <person name="Lutzoni F."/>
            <person name="Magnuson J."/>
            <person name="Mondo S."/>
            <person name="Nolan M."/>
            <person name="Ohm R."/>
            <person name="Pangilinan J."/>
            <person name="Park H.-J."/>
            <person name="Ramirez L."/>
            <person name="Alfaro M."/>
            <person name="Sun H."/>
            <person name="Tritt A."/>
            <person name="Yoshinaga Y."/>
            <person name="Zwiers L.-H."/>
            <person name="Turgeon B."/>
            <person name="Goodwin S."/>
            <person name="Spatafora J."/>
            <person name="Crous P."/>
            <person name="Grigoriev I."/>
        </authorList>
    </citation>
    <scope>NUCLEOTIDE SEQUENCE</scope>
    <source>
        <strain evidence="6">CBS 113979</strain>
    </source>
</reference>
<dbReference type="OrthoDB" id="76305at2759"/>
<comment type="similarity">
    <text evidence="2">Belongs to the PET117 family.</text>
</comment>
<evidence type="ECO:0000313" key="6">
    <source>
        <dbReference type="EMBL" id="KAF1988530.1"/>
    </source>
</evidence>
<keyword evidence="7" id="KW-1185">Reference proteome</keyword>
<comment type="subcellular location">
    <subcellularLocation>
        <location evidence="1">Mitochondrion</location>
    </subcellularLocation>
</comment>
<dbReference type="GO" id="GO:0005739">
    <property type="term" value="C:mitochondrion"/>
    <property type="evidence" value="ECO:0007669"/>
    <property type="project" value="UniProtKB-SubCell"/>
</dbReference>
<accession>A0A6G1H686</accession>
<evidence type="ECO:0000256" key="5">
    <source>
        <dbReference type="SAM" id="Phobius"/>
    </source>
</evidence>
<dbReference type="InterPro" id="IPR031568">
    <property type="entry name" value="Pet117"/>
</dbReference>
<dbReference type="Proteomes" id="UP000800041">
    <property type="component" value="Unassembled WGS sequence"/>
</dbReference>
<dbReference type="EMBL" id="ML977148">
    <property type="protein sequence ID" value="KAF1988530.1"/>
    <property type="molecule type" value="Genomic_DNA"/>
</dbReference>
<dbReference type="PANTHER" id="PTHR28163">
    <property type="entry name" value="PROTEIN PET117 HOMOLOG, MITOCHONDRIAL"/>
    <property type="match status" value="1"/>
</dbReference>
<organism evidence="6 7">
    <name type="scientific">Aulographum hederae CBS 113979</name>
    <dbReference type="NCBI Taxonomy" id="1176131"/>
    <lineage>
        <taxon>Eukaryota</taxon>
        <taxon>Fungi</taxon>
        <taxon>Dikarya</taxon>
        <taxon>Ascomycota</taxon>
        <taxon>Pezizomycotina</taxon>
        <taxon>Dothideomycetes</taxon>
        <taxon>Pleosporomycetidae</taxon>
        <taxon>Aulographales</taxon>
        <taxon>Aulographaceae</taxon>
    </lineage>
</organism>
<keyword evidence="5" id="KW-0812">Transmembrane</keyword>
<proteinExistence type="inferred from homology"/>
<evidence type="ECO:0000313" key="7">
    <source>
        <dbReference type="Proteomes" id="UP000800041"/>
    </source>
</evidence>
<protein>
    <recommendedName>
        <fullName evidence="8">Cytochrome c oxidase assembly protein</fullName>
    </recommendedName>
</protein>
<keyword evidence="3" id="KW-0809">Transit peptide</keyword>
<gene>
    <name evidence="6" type="ORF">K402DRAFT_328605</name>
</gene>
<evidence type="ECO:0000256" key="3">
    <source>
        <dbReference type="ARBA" id="ARBA00022946"/>
    </source>
</evidence>
<feature type="transmembrane region" description="Helical" evidence="5">
    <location>
        <begin position="6"/>
        <end position="25"/>
    </location>
</feature>
<evidence type="ECO:0000256" key="1">
    <source>
        <dbReference type="ARBA" id="ARBA00004173"/>
    </source>
</evidence>
<evidence type="ECO:0000256" key="4">
    <source>
        <dbReference type="ARBA" id="ARBA00023128"/>
    </source>
</evidence>
<keyword evidence="5" id="KW-0472">Membrane</keyword>
<sequence length="83" mass="9629">MSTASKLTLGVTSLSAVVTVLFVHYSQRWEKAAMHEGVLRDMEMQRQKQERVQQERLQDFEMQRALEQEYRKVQSVSDGTGPK</sequence>
<evidence type="ECO:0000256" key="2">
    <source>
        <dbReference type="ARBA" id="ARBA00008197"/>
    </source>
</evidence>
<name>A0A6G1H686_9PEZI</name>
<evidence type="ECO:0008006" key="8">
    <source>
        <dbReference type="Google" id="ProtNLM"/>
    </source>
</evidence>
<keyword evidence="4" id="KW-0496">Mitochondrion</keyword>
<dbReference type="PANTHER" id="PTHR28163:SF1">
    <property type="entry name" value="PROTEIN PET117 HOMOLOG, MITOCHONDRIAL"/>
    <property type="match status" value="1"/>
</dbReference>